<evidence type="ECO:0000313" key="6">
    <source>
        <dbReference type="Proteomes" id="UP000189956"/>
    </source>
</evidence>
<dbReference type="eggNOG" id="ENOG502Z913">
    <property type="taxonomic scope" value="Bacteria"/>
</dbReference>
<dbReference type="Pfam" id="PF13201">
    <property type="entry name" value="PCMD"/>
    <property type="match status" value="1"/>
</dbReference>
<dbReference type="Gene3D" id="2.60.120.890">
    <property type="entry name" value="BT2081, beta-jelly-roll domain"/>
    <property type="match status" value="1"/>
</dbReference>
<name>A0A0A2F160_PORCN</name>
<dbReference type="OrthoDB" id="713122at2"/>
<protein>
    <submittedName>
        <fullName evidence="4">Putative carbohydrate metabolism domain-containing protein</fullName>
    </submittedName>
</protein>
<dbReference type="Proteomes" id="UP000189956">
    <property type="component" value="Unassembled WGS sequence"/>
</dbReference>
<dbReference type="STRING" id="36874.HQ34_06490"/>
<dbReference type="InterPro" id="IPR038653">
    <property type="entry name" value="Put_CMD_sf"/>
</dbReference>
<evidence type="ECO:0000313" key="3">
    <source>
        <dbReference type="EMBL" id="KGN82239.1"/>
    </source>
</evidence>
<dbReference type="AlphaFoldDB" id="A0A0A2F160"/>
<reference evidence="3 5" key="1">
    <citation type="submission" date="2014-08" db="EMBL/GenBank/DDBJ databases">
        <title>Porphyromonas cangingivalis strain:COT-109_OH1386 Genome sequencing.</title>
        <authorList>
            <person name="Wallis C."/>
            <person name="Deusch O."/>
            <person name="O'Flynn C."/>
            <person name="Davis I."/>
            <person name="Jospin G."/>
            <person name="Darling A.E."/>
            <person name="Coil D.A."/>
            <person name="Alexiev A."/>
            <person name="Horsfall A."/>
            <person name="Kirkwood N."/>
            <person name="Harris S."/>
            <person name="Eisen J.A."/>
        </authorList>
    </citation>
    <scope>NUCLEOTIDE SEQUENCE [LARGE SCALE GENOMIC DNA]</scope>
    <source>
        <strain evidence="5">COT-109 OH1386</strain>
        <strain evidence="3">COT-109_OH1386</strain>
    </source>
</reference>
<proteinExistence type="predicted"/>
<evidence type="ECO:0000313" key="5">
    <source>
        <dbReference type="Proteomes" id="UP000030125"/>
    </source>
</evidence>
<evidence type="ECO:0000259" key="2">
    <source>
        <dbReference type="Pfam" id="PF13201"/>
    </source>
</evidence>
<organism evidence="3 5">
    <name type="scientific">Porphyromonas cangingivalis</name>
    <dbReference type="NCBI Taxonomy" id="36874"/>
    <lineage>
        <taxon>Bacteria</taxon>
        <taxon>Pseudomonadati</taxon>
        <taxon>Bacteroidota</taxon>
        <taxon>Bacteroidia</taxon>
        <taxon>Bacteroidales</taxon>
        <taxon>Porphyromonadaceae</taxon>
        <taxon>Porphyromonas</taxon>
    </lineage>
</organism>
<evidence type="ECO:0000256" key="1">
    <source>
        <dbReference type="SAM" id="SignalP"/>
    </source>
</evidence>
<feature type="chain" id="PRO_5014506624" evidence="1">
    <location>
        <begin position="29"/>
        <end position="326"/>
    </location>
</feature>
<dbReference type="PROSITE" id="PS51257">
    <property type="entry name" value="PROKAR_LIPOPROTEIN"/>
    <property type="match status" value="1"/>
</dbReference>
<keyword evidence="5" id="KW-1185">Reference proteome</keyword>
<keyword evidence="1" id="KW-0732">Signal</keyword>
<reference evidence="4 6" key="2">
    <citation type="submission" date="2017-02" db="EMBL/GenBank/DDBJ databases">
        <authorList>
            <person name="Peterson S.W."/>
        </authorList>
    </citation>
    <scope>NUCLEOTIDE SEQUENCE [LARGE SCALE GENOMIC DNA]</scope>
    <source>
        <strain evidence="4 6">ATCC 700135</strain>
    </source>
</reference>
<dbReference type="RefSeq" id="WP_036851001.1">
    <property type="nucleotide sequence ID" value="NZ_CALTZT010000009.1"/>
</dbReference>
<dbReference type="InterPro" id="IPR025112">
    <property type="entry name" value="PCMD"/>
</dbReference>
<dbReference type="EMBL" id="FUWL01000031">
    <property type="protein sequence ID" value="SJZ84837.1"/>
    <property type="molecule type" value="Genomic_DNA"/>
</dbReference>
<feature type="signal peptide" evidence="1">
    <location>
        <begin position="1"/>
        <end position="28"/>
    </location>
</feature>
<accession>A0A0A2F160</accession>
<feature type="domain" description="Putative carbohydrate metabolism" evidence="2">
    <location>
        <begin position="80"/>
        <end position="319"/>
    </location>
</feature>
<dbReference type="Proteomes" id="UP000030125">
    <property type="component" value="Unassembled WGS sequence"/>
</dbReference>
<gene>
    <name evidence="3" type="ORF">HQ35_03015</name>
    <name evidence="4" type="ORF">SAMN02745205_02061</name>
</gene>
<sequence length="326" mass="36077">MTLNKNGVSSAMVCKLGALCLLTGLVFSACNGTDPIKEKRNSIAEALKREQEREQLRISEHYDFKTWNAPTDDKGKAKPYMIPVAKGDTTDMELARFWKSASNAGYVFLAGSKPANTYPVYFESNSESDHKSLKLETKAGTRIFGMGSYVVPGSVYNGKLNMLKLIAAPLEATLFGSEYILMPFRLSASVRYKAGAEMINGIDKKKLDSKDKGSIVAVFYEVDQTLIKDGNDADTYLTGLNLHTDPRVIAKAVCEIEDTKGEDWVRIESSFTVMNKEAWETLDFKTKKYRLALVLSSSYMGDKFFGAVGSTLLVDKLEIKGEPLSK</sequence>
<evidence type="ECO:0000313" key="4">
    <source>
        <dbReference type="EMBL" id="SJZ84837.1"/>
    </source>
</evidence>
<dbReference type="EMBL" id="JQJD01000012">
    <property type="protein sequence ID" value="KGN82239.1"/>
    <property type="molecule type" value="Genomic_DNA"/>
</dbReference>